<dbReference type="SUPFAM" id="SSF56059">
    <property type="entry name" value="Glutathione synthetase ATP-binding domain-like"/>
    <property type="match status" value="1"/>
</dbReference>
<dbReference type="InterPro" id="IPR011761">
    <property type="entry name" value="ATP-grasp"/>
</dbReference>
<keyword evidence="4 5" id="KW-0067">ATP-binding</keyword>
<dbReference type="InterPro" id="IPR052032">
    <property type="entry name" value="ATP-dep_AA_Ligase"/>
</dbReference>
<comment type="caution">
    <text evidence="7">The sequence shown here is derived from an EMBL/GenBank/DDBJ whole genome shotgun (WGS) entry which is preliminary data.</text>
</comment>
<organism evidence="7 8">
    <name type="scientific">Streptomyces nojiriensis</name>
    <dbReference type="NCBI Taxonomy" id="66374"/>
    <lineage>
        <taxon>Bacteria</taxon>
        <taxon>Bacillati</taxon>
        <taxon>Actinomycetota</taxon>
        <taxon>Actinomycetes</taxon>
        <taxon>Kitasatosporales</taxon>
        <taxon>Streptomycetaceae</taxon>
        <taxon>Streptomyces</taxon>
    </lineage>
</organism>
<evidence type="ECO:0000256" key="3">
    <source>
        <dbReference type="ARBA" id="ARBA00022741"/>
    </source>
</evidence>
<evidence type="ECO:0000256" key="4">
    <source>
        <dbReference type="ARBA" id="ARBA00022840"/>
    </source>
</evidence>
<evidence type="ECO:0000259" key="6">
    <source>
        <dbReference type="PROSITE" id="PS50975"/>
    </source>
</evidence>
<dbReference type="RefSeq" id="WP_189743957.1">
    <property type="nucleotide sequence ID" value="NZ_BMRL01000014.1"/>
</dbReference>
<dbReference type="PROSITE" id="PS50975">
    <property type="entry name" value="ATP_GRASP"/>
    <property type="match status" value="1"/>
</dbReference>
<keyword evidence="3 5" id="KW-0547">Nucleotide-binding</keyword>
<evidence type="ECO:0000256" key="5">
    <source>
        <dbReference type="PROSITE-ProRule" id="PRU00409"/>
    </source>
</evidence>
<protein>
    <recommendedName>
        <fullName evidence="6">ATP-grasp domain-containing protein</fullName>
    </recommendedName>
</protein>
<name>A0ABQ3SZ93_9ACTN</name>
<keyword evidence="8" id="KW-1185">Reference proteome</keyword>
<evidence type="ECO:0000313" key="7">
    <source>
        <dbReference type="EMBL" id="GHI73432.1"/>
    </source>
</evidence>
<proteinExistence type="predicted"/>
<dbReference type="Gene3D" id="3.40.50.20">
    <property type="match status" value="1"/>
</dbReference>
<dbReference type="Pfam" id="PF01071">
    <property type="entry name" value="GARS_A"/>
    <property type="match status" value="1"/>
</dbReference>
<dbReference type="EMBL" id="BNEC01000005">
    <property type="protein sequence ID" value="GHI73432.1"/>
    <property type="molecule type" value="Genomic_DNA"/>
</dbReference>
<comment type="cofactor">
    <cofactor evidence="1">
        <name>Mn(2+)</name>
        <dbReference type="ChEBI" id="CHEBI:29035"/>
    </cofactor>
</comment>
<evidence type="ECO:0000256" key="1">
    <source>
        <dbReference type="ARBA" id="ARBA00001936"/>
    </source>
</evidence>
<evidence type="ECO:0000313" key="8">
    <source>
        <dbReference type="Proteomes" id="UP000613974"/>
    </source>
</evidence>
<dbReference type="PANTHER" id="PTHR43585:SF2">
    <property type="entry name" value="ATP-GRASP ENZYME FSQD"/>
    <property type="match status" value="1"/>
</dbReference>
<keyword evidence="2" id="KW-0436">Ligase</keyword>
<dbReference type="PANTHER" id="PTHR43585">
    <property type="entry name" value="FUMIPYRROLE BIOSYNTHESIS PROTEIN C"/>
    <property type="match status" value="1"/>
</dbReference>
<dbReference type="InterPro" id="IPR020561">
    <property type="entry name" value="PRibGlycinamid_synth_ATP-grasp"/>
</dbReference>
<sequence length="418" mass="44154">MTATPANPVLLVVYDAGSLAPTRLAEAARQAGCDLVFVTADTAHAQEMIPTLEMVGTVVNTAGRTEAQTEAALRALAPAGIITFSEFQIAPTVRLAEALGLRYHRPADVDAITHKDLQRRRFAEAGVDSVRFRTLTDPAQADEAIAYVGLPAIIKPVIGASSRNTQAVATPEECRAALAAIFTGSDGGPAETAVMLEELLVGRPTPAPWGDYIAVDCVADGDDVRPVFVTSKFALAEPFRERGGYGGFSVVPEAEEREVRDLACRAVRALNIHGVADVEIKLTADGPRVIEVNGRLGAWVDDLAVRSGTSDPAYVAVAAALGLPYETPEVKQGGPIAFHYLTVPPVGARRVRAIRGVSALRRLARVDRVVVLAEPGADVDWRIGARGNTAAVIGSAATHEELAATVAAIESVDWIDYE</sequence>
<dbReference type="Proteomes" id="UP000613974">
    <property type="component" value="Unassembled WGS sequence"/>
</dbReference>
<gene>
    <name evidence="7" type="ORF">Snoj_73500</name>
</gene>
<reference evidence="8" key="1">
    <citation type="submission" date="2023-07" db="EMBL/GenBank/DDBJ databases">
        <title>Whole genome shotgun sequence of Streptomyces nojiriensis NBRC 13794.</title>
        <authorList>
            <person name="Komaki H."/>
            <person name="Tamura T."/>
        </authorList>
    </citation>
    <scope>NUCLEOTIDE SEQUENCE [LARGE SCALE GENOMIC DNA]</scope>
    <source>
        <strain evidence="8">NBRC 13794</strain>
    </source>
</reference>
<dbReference type="SMART" id="SM01209">
    <property type="entry name" value="GARS_A"/>
    <property type="match status" value="1"/>
</dbReference>
<dbReference type="GeneID" id="95591663"/>
<dbReference type="Gene3D" id="3.30.470.20">
    <property type="entry name" value="ATP-grasp fold, B domain"/>
    <property type="match status" value="1"/>
</dbReference>
<accession>A0ABQ3SZ93</accession>
<feature type="domain" description="ATP-grasp" evidence="6">
    <location>
        <begin position="119"/>
        <end position="321"/>
    </location>
</feature>
<evidence type="ECO:0000256" key="2">
    <source>
        <dbReference type="ARBA" id="ARBA00022598"/>
    </source>
</evidence>